<proteinExistence type="predicted"/>
<sequence>MDGCNPQTRPATTG</sequence>
<keyword evidence="2" id="KW-1185">Reference proteome</keyword>
<organism evidence="1 2">
    <name type="scientific">Vitis vinifera</name>
    <name type="common">Grape</name>
    <dbReference type="NCBI Taxonomy" id="29760"/>
    <lineage>
        <taxon>Eukaryota</taxon>
        <taxon>Viridiplantae</taxon>
        <taxon>Streptophyta</taxon>
        <taxon>Embryophyta</taxon>
        <taxon>Tracheophyta</taxon>
        <taxon>Spermatophyta</taxon>
        <taxon>Magnoliopsida</taxon>
        <taxon>eudicotyledons</taxon>
        <taxon>Gunneridae</taxon>
        <taxon>Pentapetalae</taxon>
        <taxon>rosids</taxon>
        <taxon>Vitales</taxon>
        <taxon>Vitaceae</taxon>
        <taxon>Viteae</taxon>
        <taxon>Vitis</taxon>
    </lineage>
</organism>
<protein>
    <submittedName>
        <fullName evidence="1">Uncharacterized protein</fullName>
    </submittedName>
</protein>
<gene>
    <name evidence="1" type="ordered locus">VIT_08s0058g00550</name>
</gene>
<evidence type="ECO:0000313" key="2">
    <source>
        <dbReference type="Proteomes" id="UP000009183"/>
    </source>
</evidence>
<dbReference type="InParanoid" id="F6GXT2"/>
<name>F6GXT2_VITVI</name>
<dbReference type="HOGENOM" id="CLU_3435112_0_0_1"/>
<reference evidence="2" key="1">
    <citation type="journal article" date="2007" name="Nature">
        <title>The grapevine genome sequence suggests ancestral hexaploidization in major angiosperm phyla.</title>
        <authorList>
            <consortium name="The French-Italian Public Consortium for Grapevine Genome Characterization."/>
            <person name="Jaillon O."/>
            <person name="Aury J.-M."/>
            <person name="Noel B."/>
            <person name="Policriti A."/>
            <person name="Clepet C."/>
            <person name="Casagrande A."/>
            <person name="Choisne N."/>
            <person name="Aubourg S."/>
            <person name="Vitulo N."/>
            <person name="Jubin C."/>
            <person name="Vezzi A."/>
            <person name="Legeai F."/>
            <person name="Hugueney P."/>
            <person name="Dasilva C."/>
            <person name="Horner D."/>
            <person name="Mica E."/>
            <person name="Jublot D."/>
            <person name="Poulain J."/>
            <person name="Bruyere C."/>
            <person name="Billault A."/>
            <person name="Segurens B."/>
            <person name="Gouyvenoux M."/>
            <person name="Ugarte E."/>
            <person name="Cattonaro F."/>
            <person name="Anthouard V."/>
            <person name="Vico V."/>
            <person name="Del Fabbro C."/>
            <person name="Alaux M."/>
            <person name="Di Gaspero G."/>
            <person name="Dumas V."/>
            <person name="Felice N."/>
            <person name="Paillard S."/>
            <person name="Juman I."/>
            <person name="Moroldo M."/>
            <person name="Scalabrin S."/>
            <person name="Canaguier A."/>
            <person name="Le Clainche I."/>
            <person name="Malacrida G."/>
            <person name="Durand E."/>
            <person name="Pesole G."/>
            <person name="Laucou V."/>
            <person name="Chatelet P."/>
            <person name="Merdinoglu D."/>
            <person name="Delledonne M."/>
            <person name="Pezzotti M."/>
            <person name="Lecharny A."/>
            <person name="Scarpelli C."/>
            <person name="Artiguenave F."/>
            <person name="Pe M.E."/>
            <person name="Valle G."/>
            <person name="Morgante M."/>
            <person name="Caboche M."/>
            <person name="Adam-Blondon A.-F."/>
            <person name="Weissenbach J."/>
            <person name="Quetier F."/>
            <person name="Wincker P."/>
        </authorList>
    </citation>
    <scope>NUCLEOTIDE SEQUENCE [LARGE SCALE GENOMIC DNA]</scope>
    <source>
        <strain evidence="2">cv. Pinot noir / PN40024</strain>
    </source>
</reference>
<dbReference type="EMBL" id="FN594967">
    <property type="protein sequence ID" value="CCB44812.1"/>
    <property type="molecule type" value="Genomic_DNA"/>
</dbReference>
<evidence type="ECO:0000313" key="1">
    <source>
        <dbReference type="EMBL" id="CCB44812.1"/>
    </source>
</evidence>
<dbReference type="Proteomes" id="UP000009183">
    <property type="component" value="Chromosome 8"/>
</dbReference>
<accession>F6GXT2</accession>